<dbReference type="Ensembl" id="ENSUMAT00000030962.1">
    <property type="protein sequence ID" value="ENSUMAP00000026149.1"/>
    <property type="gene ID" value="ENSUMAG00000019051.1"/>
</dbReference>
<evidence type="ECO:0008006" key="4">
    <source>
        <dbReference type="Google" id="ProtNLM"/>
    </source>
</evidence>
<dbReference type="AlphaFoldDB" id="A0A452UYE5"/>
<dbReference type="Pfam" id="PF00106">
    <property type="entry name" value="adh_short"/>
    <property type="match status" value="2"/>
</dbReference>
<dbReference type="GO" id="GO:0005576">
    <property type="term" value="C:extracellular region"/>
    <property type="evidence" value="ECO:0007669"/>
    <property type="project" value="TreeGrafter"/>
</dbReference>
<evidence type="ECO:0000256" key="1">
    <source>
        <dbReference type="ARBA" id="ARBA00006484"/>
    </source>
</evidence>
<protein>
    <recommendedName>
        <fullName evidence="4">Dehydrogenase/reductase SDR family member on chromosome X</fullName>
    </recommendedName>
</protein>
<dbReference type="OMA" id="HYAARDR"/>
<evidence type="ECO:0000256" key="2">
    <source>
        <dbReference type="ARBA" id="ARBA00023002"/>
    </source>
</evidence>
<proteinExistence type="inferred from homology"/>
<dbReference type="PANTHER" id="PTHR24320">
    <property type="entry name" value="RETINOL DEHYDROGENASE"/>
    <property type="match status" value="1"/>
</dbReference>
<reference evidence="3" key="1">
    <citation type="submission" date="2019-03" db="UniProtKB">
        <authorList>
            <consortium name="Ensembl"/>
        </authorList>
    </citation>
    <scope>IDENTIFICATION</scope>
</reference>
<dbReference type="PANTHER" id="PTHR24320:SF264">
    <property type="entry name" value="DEHYDROGENASE_REDUCTASE SDR FAMILY MEMBER ON CHROMOSOME X"/>
    <property type="match status" value="1"/>
</dbReference>
<dbReference type="GO" id="GO:0016491">
    <property type="term" value="F:oxidoreductase activity"/>
    <property type="evidence" value="ECO:0007669"/>
    <property type="project" value="UniProtKB-KW"/>
</dbReference>
<sequence length="394" mass="42195">MGVLVGPPWSAVLSEPSVDGFAAVSAQSPELGWARAVSSRNSCPIPTYVDGGLPSHALQGVQVGLATGSPNALGVSIPLRPSLRLLLAPQPDRVAIVTGGTDGIGYSTAKHLARLGMHVIIAGNNAGKAQDAVRQIQEETLNDKGTIVTSMVGRKIIWCFCPFAVEFLYCDLASLKSIQQFVQKFKKKKIPLHVLVNNAGVMMVPQRKTRDGFEEHFGLNYLGHFLLTNLLLDTMKESGSPGRSARVLTVSSATHYIGELNMDDLQGRWVLAAAHSMVTPVVLIVYHVSTCVCACGSVTNSIGGGPENPMHSALKADASWPSSFSPQTPDEGAWTSVYAAVTPDLEGIGGRYLYNEKETKSLAVTYDLDLQRELWARSCQMTGITDVTQDPFSG</sequence>
<dbReference type="GO" id="GO:0010508">
    <property type="term" value="P:positive regulation of autophagy"/>
    <property type="evidence" value="ECO:0007669"/>
    <property type="project" value="TreeGrafter"/>
</dbReference>
<dbReference type="InterPro" id="IPR002347">
    <property type="entry name" value="SDR_fam"/>
</dbReference>
<accession>A0A452UYE5</accession>
<dbReference type="InterPro" id="IPR036291">
    <property type="entry name" value="NAD(P)-bd_dom_sf"/>
</dbReference>
<organism evidence="3">
    <name type="scientific">Ursus maritimus</name>
    <name type="common">Polar bear</name>
    <name type="synonym">Thalarctos maritimus</name>
    <dbReference type="NCBI Taxonomy" id="29073"/>
    <lineage>
        <taxon>Eukaryota</taxon>
        <taxon>Metazoa</taxon>
        <taxon>Chordata</taxon>
        <taxon>Craniata</taxon>
        <taxon>Vertebrata</taxon>
        <taxon>Euteleostomi</taxon>
        <taxon>Mammalia</taxon>
        <taxon>Eutheria</taxon>
        <taxon>Laurasiatheria</taxon>
        <taxon>Carnivora</taxon>
        <taxon>Caniformia</taxon>
        <taxon>Ursidae</taxon>
        <taxon>Ursus</taxon>
    </lineage>
</organism>
<dbReference type="GeneTree" id="ENSGT00940000164022"/>
<comment type="similarity">
    <text evidence="1">Belongs to the short-chain dehydrogenases/reductases (SDR) family.</text>
</comment>
<dbReference type="Gene3D" id="3.40.50.720">
    <property type="entry name" value="NAD(P)-binding Rossmann-like Domain"/>
    <property type="match status" value="1"/>
</dbReference>
<keyword evidence="2" id="KW-0560">Oxidoreductase</keyword>
<dbReference type="SUPFAM" id="SSF51735">
    <property type="entry name" value="NAD(P)-binding Rossmann-fold domains"/>
    <property type="match status" value="1"/>
</dbReference>
<evidence type="ECO:0000313" key="3">
    <source>
        <dbReference type="Ensembl" id="ENSUMAP00000026149"/>
    </source>
</evidence>
<name>A0A452UYE5_URSMA</name>